<keyword evidence="11" id="KW-1185">Reference proteome</keyword>
<keyword evidence="7" id="KW-0503">Monooxygenase</keyword>
<evidence type="ECO:0000256" key="8">
    <source>
        <dbReference type="PIRSR" id="PIRSR602401-1"/>
    </source>
</evidence>
<dbReference type="SUPFAM" id="SSF48264">
    <property type="entry name" value="Cytochrome P450"/>
    <property type="match status" value="2"/>
</dbReference>
<keyword evidence="9" id="KW-0472">Membrane</keyword>
<dbReference type="PRINTS" id="PR00385">
    <property type="entry name" value="P450"/>
</dbReference>
<feature type="transmembrane region" description="Helical" evidence="9">
    <location>
        <begin position="6"/>
        <end position="27"/>
    </location>
</feature>
<evidence type="ECO:0000256" key="9">
    <source>
        <dbReference type="SAM" id="Phobius"/>
    </source>
</evidence>
<dbReference type="PANTHER" id="PTHR47955:SF8">
    <property type="entry name" value="CYTOCHROME P450 71D11-LIKE"/>
    <property type="match status" value="1"/>
</dbReference>
<keyword evidence="4 8" id="KW-0479">Metal-binding</keyword>
<dbReference type="EMBL" id="SDMP01000017">
    <property type="protein sequence ID" value="RYR00658.1"/>
    <property type="molecule type" value="Genomic_DNA"/>
</dbReference>
<evidence type="ECO:0000256" key="4">
    <source>
        <dbReference type="ARBA" id="ARBA00022723"/>
    </source>
</evidence>
<protein>
    <recommendedName>
        <fullName evidence="12">Cytochrome P450</fullName>
    </recommendedName>
</protein>
<proteinExistence type="inferred from homology"/>
<evidence type="ECO:0000256" key="5">
    <source>
        <dbReference type="ARBA" id="ARBA00023002"/>
    </source>
</evidence>
<dbReference type="InterPro" id="IPR002401">
    <property type="entry name" value="Cyt_P450_E_grp-I"/>
</dbReference>
<keyword evidence="9" id="KW-1133">Transmembrane helix</keyword>
<dbReference type="Gene3D" id="1.10.630.10">
    <property type="entry name" value="Cytochrome P450"/>
    <property type="match status" value="3"/>
</dbReference>
<dbReference type="InterPro" id="IPR036396">
    <property type="entry name" value="Cyt_P450_sf"/>
</dbReference>
<dbReference type="PRINTS" id="PR00463">
    <property type="entry name" value="EP450I"/>
</dbReference>
<evidence type="ECO:0000313" key="11">
    <source>
        <dbReference type="Proteomes" id="UP000289738"/>
    </source>
</evidence>
<keyword evidence="3 8" id="KW-0349">Heme</keyword>
<evidence type="ECO:0008006" key="12">
    <source>
        <dbReference type="Google" id="ProtNLM"/>
    </source>
</evidence>
<evidence type="ECO:0000256" key="6">
    <source>
        <dbReference type="ARBA" id="ARBA00023004"/>
    </source>
</evidence>
<dbReference type="GO" id="GO:0004497">
    <property type="term" value="F:monooxygenase activity"/>
    <property type="evidence" value="ECO:0007669"/>
    <property type="project" value="UniProtKB-KW"/>
</dbReference>
<feature type="transmembrane region" description="Helical" evidence="9">
    <location>
        <begin position="510"/>
        <end position="528"/>
    </location>
</feature>
<dbReference type="GO" id="GO:0016705">
    <property type="term" value="F:oxidoreductase activity, acting on paired donors, with incorporation or reduction of molecular oxygen"/>
    <property type="evidence" value="ECO:0007669"/>
    <property type="project" value="InterPro"/>
</dbReference>
<gene>
    <name evidence="10" type="ORF">Ahy_B07g088785</name>
</gene>
<evidence type="ECO:0000256" key="2">
    <source>
        <dbReference type="ARBA" id="ARBA00010617"/>
    </source>
</evidence>
<evidence type="ECO:0000256" key="1">
    <source>
        <dbReference type="ARBA" id="ARBA00001971"/>
    </source>
</evidence>
<keyword evidence="9" id="KW-0812">Transmembrane</keyword>
<dbReference type="PANTHER" id="PTHR47955">
    <property type="entry name" value="CYTOCHROME P450 FAMILY 71 PROTEIN"/>
    <property type="match status" value="1"/>
</dbReference>
<accession>A0A444YFG4</accession>
<evidence type="ECO:0000256" key="3">
    <source>
        <dbReference type="ARBA" id="ARBA00022617"/>
    </source>
</evidence>
<dbReference type="CDD" id="cd11072">
    <property type="entry name" value="CYP71-like"/>
    <property type="match status" value="2"/>
</dbReference>
<dbReference type="FunFam" id="1.10.630.10:FF:000217">
    <property type="entry name" value="Os08g0105600 protein"/>
    <property type="match status" value="1"/>
</dbReference>
<dbReference type="GO" id="GO:0005506">
    <property type="term" value="F:iron ion binding"/>
    <property type="evidence" value="ECO:0007669"/>
    <property type="project" value="InterPro"/>
</dbReference>
<evidence type="ECO:0000313" key="10">
    <source>
        <dbReference type="EMBL" id="RYR00658.1"/>
    </source>
</evidence>
<dbReference type="STRING" id="3818.A0A444YFG4"/>
<feature type="binding site" description="axial binding residue" evidence="8">
    <location>
        <position position="446"/>
    </location>
    <ligand>
        <name>heme</name>
        <dbReference type="ChEBI" id="CHEBI:30413"/>
    </ligand>
    <ligandPart>
        <name>Fe</name>
        <dbReference type="ChEBI" id="CHEBI:18248"/>
    </ligandPart>
</feature>
<sequence>MHIMDLQNLLFILTNFLFLFVLFNLVIKKSTCNKTNLPPGPWKLPLIGNIHQLVGSSQLHETLRNLASKYGPLMHLQLGEVSHIIVSSPEMALEIMKNQDLNFIDRPHETLFARIITYNGTSVSFAAYGDYWRQLRKICTMELLTTKRVQSFRHIREAEVSELVKAISQSQGSIVNLSHKILSTTYGIAARIAFGKKYSYQEVFISSIAEVSQIGGRNCIADLFPSIRVVLEMMSRDKAKLKELHKKIDKILQDIIDDHRNRKDDKCKEEKDSEDLVDILLKFQQKDFEYPLTDDNIKAVIQDIFAGGGETSSTTLECAMAEMIKKPKVMEATQAEVRRIYGSKGYVDESELHQLIYLKCIIKETLRLHPPVPLLIPRENREPCQIKGYQIPANSRIMINAWAIGRDPRYWVDAMEFKLFVDNYSIDNNRDTNFEFIPFGGGRRICPGIAFATPNMELPFAQLLYHFDWKLPNGIKNEELDMTEHVIYTLLSLYFVPSSFLPHPMEFQNLLFILTTFVFLFVLFKTVISKSSSNKKTNLPPGPRKLPLIGNIHQLVGPLPHECLRDLASKYGPLMHLQLGEVSNIIVSSPEMAQEIMKNQDLNFIDRPHETLFARIITYNGRSVSFAAYGDYWRQLRKICTMELLTAKRVQSFRFIREEEVSEMVKTISESEGSIVNLSKKIFSLTYGIAARAAFGKRCSYQQAYISAIEELMLLAGTNCVADLYPSVRVFQVMSTTKARMEELHKKTDKILQDILDDHRNRKSSHHCEEVEDLVDILLKFQKESEFSLDDDCIKAVVQDMFVGGGETSSAVVDWAMAEMIKKPKVMERAQSEIRSVYGNKGNRETCKIMGYDIPANSKIMINYWAIGRDPRLWVDAESFIPERFLDSSIDYKGTNFELIPFGAGRRICPGIVFATPNMELPLAQLLYHFDWKLPSGMNNEELDMTELFGTTVRRRNDLCLIPIIVKNMHKK</sequence>
<dbReference type="InterPro" id="IPR017972">
    <property type="entry name" value="Cyt_P450_CS"/>
</dbReference>
<dbReference type="GO" id="GO:0020037">
    <property type="term" value="F:heme binding"/>
    <property type="evidence" value="ECO:0007669"/>
    <property type="project" value="InterPro"/>
</dbReference>
<dbReference type="AlphaFoldDB" id="A0A444YFG4"/>
<organism evidence="10 11">
    <name type="scientific">Arachis hypogaea</name>
    <name type="common">Peanut</name>
    <dbReference type="NCBI Taxonomy" id="3818"/>
    <lineage>
        <taxon>Eukaryota</taxon>
        <taxon>Viridiplantae</taxon>
        <taxon>Streptophyta</taxon>
        <taxon>Embryophyta</taxon>
        <taxon>Tracheophyta</taxon>
        <taxon>Spermatophyta</taxon>
        <taxon>Magnoliopsida</taxon>
        <taxon>eudicotyledons</taxon>
        <taxon>Gunneridae</taxon>
        <taxon>Pentapetalae</taxon>
        <taxon>rosids</taxon>
        <taxon>fabids</taxon>
        <taxon>Fabales</taxon>
        <taxon>Fabaceae</taxon>
        <taxon>Papilionoideae</taxon>
        <taxon>50 kb inversion clade</taxon>
        <taxon>dalbergioids sensu lato</taxon>
        <taxon>Dalbergieae</taxon>
        <taxon>Pterocarpus clade</taxon>
        <taxon>Arachis</taxon>
    </lineage>
</organism>
<keyword evidence="6 8" id="KW-0408">Iron</keyword>
<comment type="cofactor">
    <cofactor evidence="1 8">
        <name>heme</name>
        <dbReference type="ChEBI" id="CHEBI:30413"/>
    </cofactor>
</comment>
<dbReference type="PROSITE" id="PS00086">
    <property type="entry name" value="CYTOCHROME_P450"/>
    <property type="match status" value="2"/>
</dbReference>
<dbReference type="FunFam" id="1.10.630.10:FF:000126">
    <property type="entry name" value="Predicted protein"/>
    <property type="match status" value="1"/>
</dbReference>
<dbReference type="Pfam" id="PF00067">
    <property type="entry name" value="p450"/>
    <property type="match status" value="3"/>
</dbReference>
<comment type="similarity">
    <text evidence="2">Belongs to the cytochrome P450 family.</text>
</comment>
<comment type="caution">
    <text evidence="10">The sequence shown here is derived from an EMBL/GenBank/DDBJ whole genome shotgun (WGS) entry which is preliminary data.</text>
</comment>
<dbReference type="InterPro" id="IPR001128">
    <property type="entry name" value="Cyt_P450"/>
</dbReference>
<name>A0A444YFG4_ARAHY</name>
<keyword evidence="5" id="KW-0560">Oxidoreductase</keyword>
<reference evidence="10 11" key="1">
    <citation type="submission" date="2019-01" db="EMBL/GenBank/DDBJ databases">
        <title>Sequencing of cultivated peanut Arachis hypogaea provides insights into genome evolution and oil improvement.</title>
        <authorList>
            <person name="Chen X."/>
        </authorList>
    </citation>
    <scope>NUCLEOTIDE SEQUENCE [LARGE SCALE GENOMIC DNA]</scope>
    <source>
        <strain evidence="11">cv. Fuhuasheng</strain>
        <tissue evidence="10">Leaves</tissue>
    </source>
</reference>
<dbReference type="FunFam" id="1.10.630.10:FF:000008">
    <property type="entry name" value="Cytochrome P450 71D8"/>
    <property type="match status" value="1"/>
</dbReference>
<evidence type="ECO:0000256" key="7">
    <source>
        <dbReference type="ARBA" id="ARBA00023033"/>
    </source>
</evidence>
<dbReference type="Proteomes" id="UP000289738">
    <property type="component" value="Chromosome B07"/>
</dbReference>